<feature type="compositionally biased region" description="Low complexity" evidence="1">
    <location>
        <begin position="40"/>
        <end position="50"/>
    </location>
</feature>
<feature type="domain" description="Rab-GAP TBC" evidence="2">
    <location>
        <begin position="87"/>
        <end position="318"/>
    </location>
</feature>
<dbReference type="SMART" id="SM00164">
    <property type="entry name" value="TBC"/>
    <property type="match status" value="1"/>
</dbReference>
<evidence type="ECO:0000313" key="4">
    <source>
        <dbReference type="Proteomes" id="UP001470230"/>
    </source>
</evidence>
<evidence type="ECO:0000259" key="2">
    <source>
        <dbReference type="PROSITE" id="PS50086"/>
    </source>
</evidence>
<feature type="compositionally biased region" description="Low complexity" evidence="1">
    <location>
        <begin position="10"/>
        <end position="24"/>
    </location>
</feature>
<dbReference type="InterPro" id="IPR035969">
    <property type="entry name" value="Rab-GAP_TBC_sf"/>
</dbReference>
<organism evidence="3 4">
    <name type="scientific">Tritrichomonas musculus</name>
    <dbReference type="NCBI Taxonomy" id="1915356"/>
    <lineage>
        <taxon>Eukaryota</taxon>
        <taxon>Metamonada</taxon>
        <taxon>Parabasalia</taxon>
        <taxon>Tritrichomonadida</taxon>
        <taxon>Tritrichomonadidae</taxon>
        <taxon>Tritrichomonas</taxon>
    </lineage>
</organism>
<sequence>MSRFFHSHGSSNNNTKSMTTSFSSEQVCNLKDSDTDNRGPSLISQPSSSQSILLKDKPQTKKIRTFSGLLSNPVVNLERIRDISWAGIPDQFRPTIWRLFLDYEPVNAALRVQTLEHKRADYFDCLSRVFGESQRHLWTSAQKQTQTQILRDLPRTHVTLLRSQRVQDLFERVLFVWAVRHPASGYVQGMNDLLQPFFFVFLSQFADVENCFDLSDLTDIDFIPDEKLKEVEADSFWCFSKLLDGLQDLYTKDQPGLYKMLNSLQSVIQKVDPRLAAWISQEEIEYQEFAFRWMNCLLVREFPMPLVLRLWDMYLSNHSKISVTHVYVCAALMTTLSERLIGVPHAEFVMKIQQIDPKEWKMEDMDMIIAQAFVYESKFSQSSSHFKSPSMPSIPH</sequence>
<dbReference type="EMBL" id="JAPFFF010000005">
    <property type="protein sequence ID" value="KAK8889629.1"/>
    <property type="molecule type" value="Genomic_DNA"/>
</dbReference>
<comment type="caution">
    <text evidence="3">The sequence shown here is derived from an EMBL/GenBank/DDBJ whole genome shotgun (WGS) entry which is preliminary data.</text>
</comment>
<reference evidence="3 4" key="1">
    <citation type="submission" date="2024-04" db="EMBL/GenBank/DDBJ databases">
        <title>Tritrichomonas musculus Genome.</title>
        <authorList>
            <person name="Alves-Ferreira E."/>
            <person name="Grigg M."/>
            <person name="Lorenzi H."/>
            <person name="Galac M."/>
        </authorList>
    </citation>
    <scope>NUCLEOTIDE SEQUENCE [LARGE SCALE GENOMIC DNA]</scope>
    <source>
        <strain evidence="3 4">EAF2021</strain>
    </source>
</reference>
<dbReference type="Proteomes" id="UP001470230">
    <property type="component" value="Unassembled WGS sequence"/>
</dbReference>
<accession>A0ABR2KER7</accession>
<dbReference type="PROSITE" id="PS50086">
    <property type="entry name" value="TBC_RABGAP"/>
    <property type="match status" value="1"/>
</dbReference>
<proteinExistence type="predicted"/>
<name>A0ABR2KER7_9EUKA</name>
<evidence type="ECO:0000256" key="1">
    <source>
        <dbReference type="SAM" id="MobiDB-lite"/>
    </source>
</evidence>
<dbReference type="Gene3D" id="1.10.8.270">
    <property type="entry name" value="putative rabgap domain of human tbc1 domain family member 14 like domains"/>
    <property type="match status" value="1"/>
</dbReference>
<gene>
    <name evidence="3" type="ORF">M9Y10_034381</name>
</gene>
<keyword evidence="4" id="KW-1185">Reference proteome</keyword>
<dbReference type="PANTHER" id="PTHR22957">
    <property type="entry name" value="TBC1 DOMAIN FAMILY MEMBER GTPASE-ACTIVATING PROTEIN"/>
    <property type="match status" value="1"/>
</dbReference>
<dbReference type="SUPFAM" id="SSF47923">
    <property type="entry name" value="Ypt/Rab-GAP domain of gyp1p"/>
    <property type="match status" value="2"/>
</dbReference>
<dbReference type="InterPro" id="IPR000195">
    <property type="entry name" value="Rab-GAP-TBC_dom"/>
</dbReference>
<protein>
    <recommendedName>
        <fullName evidence="2">Rab-GAP TBC domain-containing protein</fullName>
    </recommendedName>
</protein>
<dbReference type="Gene3D" id="1.10.472.80">
    <property type="entry name" value="Ypt/Rab-GAP domain of gyp1p, domain 3"/>
    <property type="match status" value="1"/>
</dbReference>
<dbReference type="Pfam" id="PF00566">
    <property type="entry name" value="RabGAP-TBC"/>
    <property type="match status" value="1"/>
</dbReference>
<evidence type="ECO:0000313" key="3">
    <source>
        <dbReference type="EMBL" id="KAK8889629.1"/>
    </source>
</evidence>
<feature type="region of interest" description="Disordered" evidence="1">
    <location>
        <begin position="1"/>
        <end position="50"/>
    </location>
</feature>
<dbReference type="PANTHER" id="PTHR22957:SF26">
    <property type="entry name" value="LD44506P"/>
    <property type="match status" value="1"/>
</dbReference>